<feature type="domain" description="Ig-like" evidence="6">
    <location>
        <begin position="341"/>
        <end position="409"/>
    </location>
</feature>
<dbReference type="EMBL" id="UYJE01007511">
    <property type="protein sequence ID" value="VDI55555.1"/>
    <property type="molecule type" value="Genomic_DNA"/>
</dbReference>
<evidence type="ECO:0000256" key="3">
    <source>
        <dbReference type="ARBA" id="ARBA00022553"/>
    </source>
</evidence>
<sequence>MMFRFLILVHVCAAFPLKCPEPAQWSLRARSHCPDPSKYFCLKNDLINGYSENCTVFDFLQPGRKHVLRGGLDADPCSSERFQPWPITFYTNVSTDCIFLKSICNEEGQVIYDHGNRNTDITCRCDYTRGYDFIVKPRNPCFCIPSEEDCSCHLKMCQDSRYVLSPGYGCIHSNKNTSINLCKPIFYERINRESNQSDFEEILRVRNISTAENYLTTVAILVTCISLAVLFLSYPLAKFLANCYIEHNFFSKALSIEPAEEVIEGNDISISCEIIQKNMGGTWYKNKSPLISTTRLASDINEKKHTLKIRNAELSDSAVYCIDFNGVKREIQLQVEGFFSKELSIDPEEVIEGKDVSISCEIIQKDMGGTWYKNGSPLSSTDRIECGINEKLNILTIHNAELSDSAVYSIDFKGVKRQTQLHVEDLKLVEDRKPYLNRL</sequence>
<evidence type="ECO:0000256" key="4">
    <source>
        <dbReference type="ARBA" id="ARBA00023157"/>
    </source>
</evidence>
<feature type="domain" description="Ig-like" evidence="6">
    <location>
        <begin position="235"/>
        <end position="320"/>
    </location>
</feature>
<dbReference type="GO" id="GO:0005737">
    <property type="term" value="C:cytoplasm"/>
    <property type="evidence" value="ECO:0007669"/>
    <property type="project" value="UniProtKB-SubCell"/>
</dbReference>
<accession>A0A8B6FW44</accession>
<dbReference type="Proteomes" id="UP000596742">
    <property type="component" value="Unassembled WGS sequence"/>
</dbReference>
<proteinExistence type="predicted"/>
<dbReference type="AlphaFoldDB" id="A0A8B6FW44"/>
<feature type="transmembrane region" description="Helical" evidence="5">
    <location>
        <begin position="214"/>
        <end position="237"/>
    </location>
</feature>
<dbReference type="InterPro" id="IPR052385">
    <property type="entry name" value="Obscurin/Obscurin-like_Reg"/>
</dbReference>
<keyword evidence="2" id="KW-0963">Cytoplasm</keyword>
<keyword evidence="5" id="KW-0472">Membrane</keyword>
<dbReference type="PANTHER" id="PTHR35971:SF5">
    <property type="entry name" value="OBSCURIN LIKE CYTOSKELETAL ADAPTOR 1"/>
    <property type="match status" value="1"/>
</dbReference>
<dbReference type="Pfam" id="PF07679">
    <property type="entry name" value="I-set"/>
    <property type="match status" value="2"/>
</dbReference>
<evidence type="ECO:0000259" key="6">
    <source>
        <dbReference type="PROSITE" id="PS50835"/>
    </source>
</evidence>
<dbReference type="InterPro" id="IPR036179">
    <property type="entry name" value="Ig-like_dom_sf"/>
</dbReference>
<evidence type="ECO:0000256" key="1">
    <source>
        <dbReference type="ARBA" id="ARBA00004496"/>
    </source>
</evidence>
<keyword evidence="5" id="KW-1133">Transmembrane helix</keyword>
<evidence type="ECO:0000313" key="7">
    <source>
        <dbReference type="EMBL" id="VDI55555.1"/>
    </source>
</evidence>
<name>A0A8B6FW44_MYTGA</name>
<dbReference type="PROSITE" id="PS50835">
    <property type="entry name" value="IG_LIKE"/>
    <property type="match status" value="2"/>
</dbReference>
<dbReference type="InterPro" id="IPR007110">
    <property type="entry name" value="Ig-like_dom"/>
</dbReference>
<organism evidence="7 8">
    <name type="scientific">Mytilus galloprovincialis</name>
    <name type="common">Mediterranean mussel</name>
    <dbReference type="NCBI Taxonomy" id="29158"/>
    <lineage>
        <taxon>Eukaryota</taxon>
        <taxon>Metazoa</taxon>
        <taxon>Spiralia</taxon>
        <taxon>Lophotrochozoa</taxon>
        <taxon>Mollusca</taxon>
        <taxon>Bivalvia</taxon>
        <taxon>Autobranchia</taxon>
        <taxon>Pteriomorphia</taxon>
        <taxon>Mytilida</taxon>
        <taxon>Mytiloidea</taxon>
        <taxon>Mytilidae</taxon>
        <taxon>Mytilinae</taxon>
        <taxon>Mytilus</taxon>
    </lineage>
</organism>
<keyword evidence="4" id="KW-1015">Disulfide bond</keyword>
<comment type="subcellular location">
    <subcellularLocation>
        <location evidence="1">Cytoplasm</location>
    </subcellularLocation>
</comment>
<evidence type="ECO:0000256" key="2">
    <source>
        <dbReference type="ARBA" id="ARBA00022490"/>
    </source>
</evidence>
<protein>
    <recommendedName>
        <fullName evidence="6">Ig-like domain-containing protein</fullName>
    </recommendedName>
</protein>
<keyword evidence="8" id="KW-1185">Reference proteome</keyword>
<evidence type="ECO:0000256" key="5">
    <source>
        <dbReference type="SAM" id="Phobius"/>
    </source>
</evidence>
<dbReference type="SMART" id="SM00409">
    <property type="entry name" value="IG"/>
    <property type="match status" value="2"/>
</dbReference>
<dbReference type="PANTHER" id="PTHR35971">
    <property type="entry name" value="SI:DKEY-31G6.6"/>
    <property type="match status" value="1"/>
</dbReference>
<dbReference type="SUPFAM" id="SSF48726">
    <property type="entry name" value="Immunoglobulin"/>
    <property type="match status" value="2"/>
</dbReference>
<reference evidence="7" key="1">
    <citation type="submission" date="2018-11" db="EMBL/GenBank/DDBJ databases">
        <authorList>
            <person name="Alioto T."/>
            <person name="Alioto T."/>
        </authorList>
    </citation>
    <scope>NUCLEOTIDE SEQUENCE</scope>
</reference>
<keyword evidence="3" id="KW-0597">Phosphoprotein</keyword>
<dbReference type="Gene3D" id="2.60.40.10">
    <property type="entry name" value="Immunoglobulins"/>
    <property type="match status" value="2"/>
</dbReference>
<dbReference type="InterPro" id="IPR013098">
    <property type="entry name" value="Ig_I-set"/>
</dbReference>
<gene>
    <name evidence="7" type="ORF">MGAL_10B004980</name>
</gene>
<keyword evidence="5" id="KW-0812">Transmembrane</keyword>
<comment type="caution">
    <text evidence="7">The sequence shown here is derived from an EMBL/GenBank/DDBJ whole genome shotgun (WGS) entry which is preliminary data.</text>
</comment>
<dbReference type="OrthoDB" id="5969272at2759"/>
<dbReference type="InterPro" id="IPR003599">
    <property type="entry name" value="Ig_sub"/>
</dbReference>
<dbReference type="InterPro" id="IPR013783">
    <property type="entry name" value="Ig-like_fold"/>
</dbReference>
<evidence type="ECO:0000313" key="8">
    <source>
        <dbReference type="Proteomes" id="UP000596742"/>
    </source>
</evidence>